<proteinExistence type="predicted"/>
<comment type="caution">
    <text evidence="3">The sequence shown here is derived from an EMBL/GenBank/DDBJ whole genome shotgun (WGS) entry which is preliminary data.</text>
</comment>
<evidence type="ECO:0000313" key="4">
    <source>
        <dbReference type="Proteomes" id="UP001589862"/>
    </source>
</evidence>
<dbReference type="EMBL" id="JBHLUB010000001">
    <property type="protein sequence ID" value="MFC0580816.1"/>
    <property type="molecule type" value="Genomic_DNA"/>
</dbReference>
<evidence type="ECO:0000259" key="2">
    <source>
        <dbReference type="Pfam" id="PF21531"/>
    </source>
</evidence>
<dbReference type="Proteomes" id="UP001589862">
    <property type="component" value="Unassembled WGS sequence"/>
</dbReference>
<dbReference type="Pfam" id="PF18367">
    <property type="entry name" value="Rv2175c_C"/>
    <property type="match status" value="1"/>
</dbReference>
<keyword evidence="4" id="KW-1185">Reference proteome</keyword>
<dbReference type="InterPro" id="IPR048576">
    <property type="entry name" value="Rv2175c_wHTH"/>
</dbReference>
<organism evidence="3 4">
    <name type="scientific">Micrococcoides hystricis</name>
    <dbReference type="NCBI Taxonomy" id="1572761"/>
    <lineage>
        <taxon>Bacteria</taxon>
        <taxon>Bacillati</taxon>
        <taxon>Actinomycetota</taxon>
        <taxon>Actinomycetes</taxon>
        <taxon>Micrococcales</taxon>
        <taxon>Micrococcaceae</taxon>
        <taxon>Micrococcoides</taxon>
    </lineage>
</organism>
<name>A0ABV6P6P9_9MICC</name>
<dbReference type="RefSeq" id="WP_377457151.1">
    <property type="nucleotide sequence ID" value="NZ_JBHLUB010000001.1"/>
</dbReference>
<evidence type="ECO:0000259" key="1">
    <source>
        <dbReference type="Pfam" id="PF18367"/>
    </source>
</evidence>
<dbReference type="InterPro" id="IPR041098">
    <property type="entry name" value="Rv2175c_C"/>
</dbReference>
<dbReference type="GO" id="GO:0003677">
    <property type="term" value="F:DNA binding"/>
    <property type="evidence" value="ECO:0007669"/>
    <property type="project" value="UniProtKB-KW"/>
</dbReference>
<evidence type="ECO:0000313" key="3">
    <source>
        <dbReference type="EMBL" id="MFC0580816.1"/>
    </source>
</evidence>
<sequence length="125" mass="14082">MELTELIKDWRTLPDIAELLDVKITKVHRLLAEDALLAHRIPSASGGNDLVRAVPAAFIVEDGEKSRVLESLRGTITLLRDARYSDEEALRWLFTVDESLNGSPLEALRNGHKTEVRRRAQALAW</sequence>
<dbReference type="Pfam" id="PF21531">
    <property type="entry name" value="Rv2175c_wHTH"/>
    <property type="match status" value="1"/>
</dbReference>
<keyword evidence="3" id="KW-0238">DNA-binding</keyword>
<gene>
    <name evidence="3" type="ORF">ACFFFR_00225</name>
</gene>
<feature type="domain" description="DNA-binding protein Rv2175c wHTH" evidence="2">
    <location>
        <begin position="10"/>
        <end position="58"/>
    </location>
</feature>
<reference evidence="3 4" key="1">
    <citation type="submission" date="2024-09" db="EMBL/GenBank/DDBJ databases">
        <authorList>
            <person name="Sun Q."/>
            <person name="Mori K."/>
        </authorList>
    </citation>
    <scope>NUCLEOTIDE SEQUENCE [LARGE SCALE GENOMIC DNA]</scope>
    <source>
        <strain evidence="3 4">NCAIM B.02604</strain>
    </source>
</reference>
<protein>
    <submittedName>
        <fullName evidence="3">Rv2175c family DNA-binding protein</fullName>
    </submittedName>
</protein>
<accession>A0ABV6P6P9</accession>
<feature type="domain" description="Rv2175c C-terminal" evidence="1">
    <location>
        <begin position="70"/>
        <end position="124"/>
    </location>
</feature>